<evidence type="ECO:0000313" key="12">
    <source>
        <dbReference type="EMBL" id="SME89173.1"/>
    </source>
</evidence>
<keyword evidence="7" id="KW-1015">Disulfide bond</keyword>
<dbReference type="GO" id="GO:0046872">
    <property type="term" value="F:metal ion binding"/>
    <property type="evidence" value="ECO:0007669"/>
    <property type="project" value="UniProtKB-KW"/>
</dbReference>
<keyword evidence="12" id="KW-0560">Oxidoreductase</keyword>
<dbReference type="SUPFAM" id="SSF50022">
    <property type="entry name" value="ISP domain"/>
    <property type="match status" value="1"/>
</dbReference>
<comment type="cofactor">
    <cofactor evidence="9">
        <name>[2Fe-2S] cluster</name>
        <dbReference type="ChEBI" id="CHEBI:190135"/>
    </cofactor>
</comment>
<evidence type="ECO:0000256" key="7">
    <source>
        <dbReference type="ARBA" id="ARBA00023157"/>
    </source>
</evidence>
<dbReference type="GO" id="GO:0004497">
    <property type="term" value="F:monooxygenase activity"/>
    <property type="evidence" value="ECO:0007669"/>
    <property type="project" value="UniProtKB-ARBA"/>
</dbReference>
<dbReference type="PRINTS" id="PR00162">
    <property type="entry name" value="RIESKE"/>
</dbReference>
<evidence type="ECO:0000256" key="8">
    <source>
        <dbReference type="ARBA" id="ARBA00029586"/>
    </source>
</evidence>
<keyword evidence="4" id="KW-0479">Metal-binding</keyword>
<keyword evidence="13" id="KW-1185">Reference proteome</keyword>
<comment type="function">
    <text evidence="1">Iron-sulfur subunit of the cytochrome bc1 complex, an essential component of the respiratory electron transport chain required for ATP synthesis. The bc1 complex catalyzes the oxidation of menaquinol and the reduction of cytochrome c in the respiratory chain. The bc1 complex operates through a Q-cycle mechanism that couples electron transfer to generation of the proton gradient that drives ATP synthesis.</text>
</comment>
<evidence type="ECO:0000256" key="10">
    <source>
        <dbReference type="SAM" id="MobiDB-lite"/>
    </source>
</evidence>
<evidence type="ECO:0000256" key="4">
    <source>
        <dbReference type="ARBA" id="ARBA00022723"/>
    </source>
</evidence>
<evidence type="ECO:0000259" key="11">
    <source>
        <dbReference type="PROSITE" id="PS51296"/>
    </source>
</evidence>
<dbReference type="GO" id="GO:0051537">
    <property type="term" value="F:2 iron, 2 sulfur cluster binding"/>
    <property type="evidence" value="ECO:0007669"/>
    <property type="project" value="UniProtKB-KW"/>
</dbReference>
<feature type="domain" description="Rieske" evidence="11">
    <location>
        <begin position="65"/>
        <end position="158"/>
    </location>
</feature>
<evidence type="ECO:0000256" key="6">
    <source>
        <dbReference type="ARBA" id="ARBA00023014"/>
    </source>
</evidence>
<name>A0A1X7C331_9MICC</name>
<proteinExistence type="predicted"/>
<dbReference type="AlphaFoldDB" id="A0A1X7C331"/>
<dbReference type="InterPro" id="IPR014349">
    <property type="entry name" value="Rieske_Fe-S_prot"/>
</dbReference>
<accession>A0A1X7C331</accession>
<evidence type="ECO:0000256" key="9">
    <source>
        <dbReference type="ARBA" id="ARBA00034078"/>
    </source>
</evidence>
<protein>
    <recommendedName>
        <fullName evidence="2">Cytochrome bc1 complex Rieske iron-sulfur subunit</fullName>
    </recommendedName>
    <alternativeName>
        <fullName evidence="8">Cytochrome bc1 reductase complex subunit QcrA</fullName>
    </alternativeName>
</protein>
<dbReference type="CDD" id="cd03467">
    <property type="entry name" value="Rieske"/>
    <property type="match status" value="1"/>
</dbReference>
<dbReference type="InterPro" id="IPR036922">
    <property type="entry name" value="Rieske_2Fe-2S_sf"/>
</dbReference>
<evidence type="ECO:0000313" key="13">
    <source>
        <dbReference type="Proteomes" id="UP000192929"/>
    </source>
</evidence>
<dbReference type="InterPro" id="IPR005805">
    <property type="entry name" value="Rieske_Fe-S_prot_C"/>
</dbReference>
<keyword evidence="5" id="KW-0408">Iron</keyword>
<dbReference type="EMBL" id="FXAC01000001">
    <property type="protein sequence ID" value="SME89173.1"/>
    <property type="molecule type" value="Genomic_DNA"/>
</dbReference>
<keyword evidence="3" id="KW-0001">2Fe-2S</keyword>
<dbReference type="Gene3D" id="2.102.10.10">
    <property type="entry name" value="Rieske [2Fe-2S] iron-sulphur domain"/>
    <property type="match status" value="1"/>
</dbReference>
<dbReference type="InterPro" id="IPR017941">
    <property type="entry name" value="Rieske_2Fe-2S"/>
</dbReference>
<keyword evidence="12" id="KW-0223">Dioxygenase</keyword>
<evidence type="ECO:0000256" key="2">
    <source>
        <dbReference type="ARBA" id="ARBA00015816"/>
    </source>
</evidence>
<sequence>MTVPPLPEDPAARTKTPSPALFTRRRAVGAAGIATVGAVGLSACGSGGGSDDDAAATPTAPATPVDVAAAADIPVGSGVKVDSGGVQAVVGQPTEGTFTAFSPVCPHEGCIVNPANRQYVCPCHSSAFDMATGEVKGGPAPRGLTEYPVTVRNGRVIVG</sequence>
<organism evidence="12 13">
    <name type="scientific">Kocuria marina subsp. indica</name>
    <dbReference type="NCBI Taxonomy" id="1049583"/>
    <lineage>
        <taxon>Bacteria</taxon>
        <taxon>Bacillati</taxon>
        <taxon>Actinomycetota</taxon>
        <taxon>Actinomycetes</taxon>
        <taxon>Micrococcales</taxon>
        <taxon>Micrococcaceae</taxon>
        <taxon>Kocuria</taxon>
    </lineage>
</organism>
<dbReference type="Proteomes" id="UP000192929">
    <property type="component" value="Unassembled WGS sequence"/>
</dbReference>
<reference evidence="13" key="1">
    <citation type="submission" date="2017-04" db="EMBL/GenBank/DDBJ databases">
        <authorList>
            <person name="Varghese N."/>
            <person name="Submissions S."/>
        </authorList>
    </citation>
    <scope>NUCLEOTIDE SEQUENCE [LARGE SCALE GENOMIC DNA]</scope>
    <source>
        <strain evidence="13">NIO-1021</strain>
    </source>
</reference>
<keyword evidence="6" id="KW-0411">Iron-sulfur</keyword>
<feature type="region of interest" description="Disordered" evidence="10">
    <location>
        <begin position="1"/>
        <end position="21"/>
    </location>
</feature>
<evidence type="ECO:0000256" key="1">
    <source>
        <dbReference type="ARBA" id="ARBA00002494"/>
    </source>
</evidence>
<dbReference type="Pfam" id="PF00355">
    <property type="entry name" value="Rieske"/>
    <property type="match status" value="1"/>
</dbReference>
<dbReference type="GO" id="GO:0051213">
    <property type="term" value="F:dioxygenase activity"/>
    <property type="evidence" value="ECO:0007669"/>
    <property type="project" value="UniProtKB-KW"/>
</dbReference>
<evidence type="ECO:0000256" key="3">
    <source>
        <dbReference type="ARBA" id="ARBA00022714"/>
    </source>
</evidence>
<dbReference type="PROSITE" id="PS51296">
    <property type="entry name" value="RIESKE"/>
    <property type="match status" value="1"/>
</dbReference>
<evidence type="ECO:0000256" key="5">
    <source>
        <dbReference type="ARBA" id="ARBA00023004"/>
    </source>
</evidence>
<dbReference type="GO" id="GO:0016020">
    <property type="term" value="C:membrane"/>
    <property type="evidence" value="ECO:0007669"/>
    <property type="project" value="InterPro"/>
</dbReference>
<dbReference type="PANTHER" id="PTHR10134">
    <property type="entry name" value="CYTOCHROME B-C1 COMPLEX SUBUNIT RIESKE, MITOCHONDRIAL"/>
    <property type="match status" value="1"/>
</dbReference>
<dbReference type="GO" id="GO:0016705">
    <property type="term" value="F:oxidoreductase activity, acting on paired donors, with incorporation or reduction of molecular oxygen"/>
    <property type="evidence" value="ECO:0007669"/>
    <property type="project" value="UniProtKB-ARBA"/>
</dbReference>
<gene>
    <name evidence="12" type="ORF">SAMN06296028_101156</name>
</gene>
<dbReference type="RefSeq" id="WP_085105968.1">
    <property type="nucleotide sequence ID" value="NZ_FXAC01000001.1"/>
</dbReference>